<proteinExistence type="predicted"/>
<name>A0A1G2QIL2_9BACT</name>
<gene>
    <name evidence="2" type="ORF">A2569_01265</name>
</gene>
<reference evidence="2 3" key="1">
    <citation type="journal article" date="2016" name="Nat. Commun.">
        <title>Thousands of microbial genomes shed light on interconnected biogeochemical processes in an aquifer system.</title>
        <authorList>
            <person name="Anantharaman K."/>
            <person name="Brown C.T."/>
            <person name="Hug L.A."/>
            <person name="Sharon I."/>
            <person name="Castelle C.J."/>
            <person name="Probst A.J."/>
            <person name="Thomas B.C."/>
            <person name="Singh A."/>
            <person name="Wilkins M.J."/>
            <person name="Karaoz U."/>
            <person name="Brodie E.L."/>
            <person name="Williams K.H."/>
            <person name="Hubbard S.S."/>
            <person name="Banfield J.F."/>
        </authorList>
    </citation>
    <scope>NUCLEOTIDE SEQUENCE [LARGE SCALE GENOMIC DNA]</scope>
</reference>
<evidence type="ECO:0000259" key="1">
    <source>
        <dbReference type="Pfam" id="PF26593"/>
    </source>
</evidence>
<evidence type="ECO:0000313" key="2">
    <source>
        <dbReference type="EMBL" id="OHA60446.1"/>
    </source>
</evidence>
<dbReference type="Proteomes" id="UP000177090">
    <property type="component" value="Unassembled WGS sequence"/>
</dbReference>
<feature type="domain" description="TraC-like" evidence="1">
    <location>
        <begin position="33"/>
        <end position="210"/>
    </location>
</feature>
<comment type="caution">
    <text evidence="2">The sequence shown here is derived from an EMBL/GenBank/DDBJ whole genome shotgun (WGS) entry which is preliminary data.</text>
</comment>
<sequence>MFIQARAARNNMALQNASASQSFLPIREIRDSVVVLVDGGMRMVLMASSLNFALKSQDEQMALLIQFQNFVNALDFHVEFFIQSRRLDIQPYLRILEDRMKEQTNDLVKIQTKEYLDFVKNFTESTNVMSKSFFVVVPYSPPIVEIQRGVFGKLFGGRSKKTEMESAAADSFEKHRSQLEQRSYVVAQSLASLGVRSVILGTEELVELYYKLFNPGEKDAPQEGSYTNNEAV</sequence>
<dbReference type="STRING" id="1802440.A2569_01265"/>
<evidence type="ECO:0000313" key="3">
    <source>
        <dbReference type="Proteomes" id="UP000177090"/>
    </source>
</evidence>
<organism evidence="2 3">
    <name type="scientific">Candidatus Vogelbacteria bacterium RIFOXYD1_FULL_51_18</name>
    <dbReference type="NCBI Taxonomy" id="1802440"/>
    <lineage>
        <taxon>Bacteria</taxon>
        <taxon>Candidatus Vogeliibacteriota</taxon>
    </lineage>
</organism>
<accession>A0A1G2QIL2</accession>
<dbReference type="AlphaFoldDB" id="A0A1G2QIL2"/>
<dbReference type="EMBL" id="MHTL01000013">
    <property type="protein sequence ID" value="OHA60446.1"/>
    <property type="molecule type" value="Genomic_DNA"/>
</dbReference>
<dbReference type="InterPro" id="IPR058596">
    <property type="entry name" value="TraC-like_dom"/>
</dbReference>
<protein>
    <recommendedName>
        <fullName evidence="1">TraC-like domain-containing protein</fullName>
    </recommendedName>
</protein>
<dbReference type="Pfam" id="PF26593">
    <property type="entry name" value="TraC-like"/>
    <property type="match status" value="1"/>
</dbReference>